<feature type="active site" evidence="10">
    <location>
        <position position="129"/>
    </location>
</feature>
<evidence type="ECO:0000313" key="13">
    <source>
        <dbReference type="EMBL" id="MFC7702930.1"/>
    </source>
</evidence>
<dbReference type="InterPro" id="IPR020568">
    <property type="entry name" value="Ribosomal_Su5_D2-typ_SF"/>
</dbReference>
<keyword evidence="8 10" id="KW-0414">Isoprene biosynthesis</keyword>
<reference evidence="14" key="1">
    <citation type="journal article" date="2019" name="Int. J. Syst. Evol. Microbiol.">
        <title>The Global Catalogue of Microorganisms (GCM) 10K type strain sequencing project: providing services to taxonomists for standard genome sequencing and annotation.</title>
        <authorList>
            <consortium name="The Broad Institute Genomics Platform"/>
            <consortium name="The Broad Institute Genome Sequencing Center for Infectious Disease"/>
            <person name="Wu L."/>
            <person name="Ma J."/>
        </authorList>
    </citation>
    <scope>NUCLEOTIDE SEQUENCE [LARGE SCALE GENOMIC DNA]</scope>
    <source>
        <strain evidence="14">CGMCC 1.12750</strain>
    </source>
</reference>
<feature type="domain" description="GHMP kinase C-terminal" evidence="12">
    <location>
        <begin position="198"/>
        <end position="265"/>
    </location>
</feature>
<dbReference type="InterPro" id="IPR004424">
    <property type="entry name" value="IspE"/>
</dbReference>
<keyword evidence="14" id="KW-1185">Reference proteome</keyword>
<comment type="similarity">
    <text evidence="1 10">Belongs to the GHMP kinase family. IspE subfamily.</text>
</comment>
<proteinExistence type="inferred from homology"/>
<dbReference type="NCBIfam" id="TIGR00154">
    <property type="entry name" value="ispE"/>
    <property type="match status" value="1"/>
</dbReference>
<evidence type="ECO:0000256" key="8">
    <source>
        <dbReference type="ARBA" id="ARBA00023229"/>
    </source>
</evidence>
<dbReference type="GO" id="GO:0050515">
    <property type="term" value="F:4-(cytidine 5'-diphospho)-2-C-methyl-D-erythritol kinase activity"/>
    <property type="evidence" value="ECO:0007669"/>
    <property type="project" value="UniProtKB-EC"/>
</dbReference>
<comment type="catalytic activity">
    <reaction evidence="10">
        <text>4-CDP-2-C-methyl-D-erythritol + ATP = 4-CDP-2-C-methyl-D-erythritol 2-phosphate + ADP + H(+)</text>
        <dbReference type="Rhea" id="RHEA:18437"/>
        <dbReference type="ChEBI" id="CHEBI:15378"/>
        <dbReference type="ChEBI" id="CHEBI:30616"/>
        <dbReference type="ChEBI" id="CHEBI:57823"/>
        <dbReference type="ChEBI" id="CHEBI:57919"/>
        <dbReference type="ChEBI" id="CHEBI:456216"/>
        <dbReference type="EC" id="2.7.1.148"/>
    </reaction>
</comment>
<protein>
    <recommendedName>
        <fullName evidence="3 10">4-diphosphocytidyl-2-C-methyl-D-erythritol kinase</fullName>
        <shortName evidence="10">CMK</shortName>
        <ecNumber evidence="2 10">2.7.1.148</ecNumber>
    </recommendedName>
    <alternativeName>
        <fullName evidence="9 10">4-(cytidine-5'-diphospho)-2-C-methyl-D-erythritol kinase</fullName>
    </alternativeName>
</protein>
<evidence type="ECO:0000256" key="3">
    <source>
        <dbReference type="ARBA" id="ARBA00017473"/>
    </source>
</evidence>
<evidence type="ECO:0000256" key="4">
    <source>
        <dbReference type="ARBA" id="ARBA00022679"/>
    </source>
</evidence>
<dbReference type="Proteomes" id="UP001596516">
    <property type="component" value="Unassembled WGS sequence"/>
</dbReference>
<dbReference type="Gene3D" id="3.30.230.10">
    <property type="match status" value="1"/>
</dbReference>
<evidence type="ECO:0000256" key="10">
    <source>
        <dbReference type="HAMAP-Rule" id="MF_00061"/>
    </source>
</evidence>
<comment type="caution">
    <text evidence="13">The sequence shown here is derived from an EMBL/GenBank/DDBJ whole genome shotgun (WGS) entry which is preliminary data.</text>
</comment>
<evidence type="ECO:0000256" key="9">
    <source>
        <dbReference type="ARBA" id="ARBA00032554"/>
    </source>
</evidence>
<keyword evidence="5 10" id="KW-0547">Nucleotide-binding</keyword>
<comment type="pathway">
    <text evidence="10">Isoprenoid biosynthesis; isopentenyl diphosphate biosynthesis via DXP pathway; isopentenyl diphosphate from 1-deoxy-D-xylulose 5-phosphate: step 3/6.</text>
</comment>
<evidence type="ECO:0000256" key="7">
    <source>
        <dbReference type="ARBA" id="ARBA00022840"/>
    </source>
</evidence>
<dbReference type="NCBIfam" id="NF011202">
    <property type="entry name" value="PRK14608.1"/>
    <property type="match status" value="1"/>
</dbReference>
<evidence type="ECO:0000256" key="1">
    <source>
        <dbReference type="ARBA" id="ARBA00009684"/>
    </source>
</evidence>
<feature type="active site" evidence="10">
    <location>
        <position position="10"/>
    </location>
</feature>
<dbReference type="InterPro" id="IPR006204">
    <property type="entry name" value="GHMP_kinase_N_dom"/>
</dbReference>
<evidence type="ECO:0000256" key="2">
    <source>
        <dbReference type="ARBA" id="ARBA00012052"/>
    </source>
</evidence>
<comment type="function">
    <text evidence="10">Catalyzes the phosphorylation of the position 2 hydroxy group of 4-diphosphocytidyl-2C-methyl-D-erythritol.</text>
</comment>
<dbReference type="EMBL" id="JBHTFQ010000001">
    <property type="protein sequence ID" value="MFC7702930.1"/>
    <property type="molecule type" value="Genomic_DNA"/>
</dbReference>
<evidence type="ECO:0000313" key="14">
    <source>
        <dbReference type="Proteomes" id="UP001596516"/>
    </source>
</evidence>
<dbReference type="HAMAP" id="MF_00061">
    <property type="entry name" value="IspE"/>
    <property type="match status" value="1"/>
</dbReference>
<gene>
    <name evidence="10" type="primary">ispE</name>
    <name evidence="13" type="ORF">ACFQXB_01830</name>
</gene>
<dbReference type="InterPro" id="IPR013750">
    <property type="entry name" value="GHMP_kinase_C_dom"/>
</dbReference>
<dbReference type="SUPFAM" id="SSF55060">
    <property type="entry name" value="GHMP Kinase, C-terminal domain"/>
    <property type="match status" value="1"/>
</dbReference>
<keyword evidence="6 10" id="KW-0418">Kinase</keyword>
<evidence type="ECO:0000256" key="5">
    <source>
        <dbReference type="ARBA" id="ARBA00022741"/>
    </source>
</evidence>
<dbReference type="InterPro" id="IPR014721">
    <property type="entry name" value="Ribsml_uS5_D2-typ_fold_subgr"/>
</dbReference>
<feature type="domain" description="GHMP kinase N-terminal" evidence="11">
    <location>
        <begin position="67"/>
        <end position="134"/>
    </location>
</feature>
<evidence type="ECO:0000256" key="6">
    <source>
        <dbReference type="ARBA" id="ARBA00022777"/>
    </source>
</evidence>
<sequence>METDGFAPAKINLCLHVIGQRPDGYHLLDSLVVFADIGDRLQAAPSETMTLDLAGPFGADIPAGEDNLVMRAARAMDAVPMRITLEKHLPPASGIGGGSSDAAATLRLLARLTGRALPKPEQVLALGADVPACLLAAPLRLQGIGERLEPLRLGPPVWAVLANPRAEVSTPAVFRALTRKDNRPMPPRIPAFADARALALWLADQRNDLEAPAIAVLPSIAAVLSALSATGQCLLARMSGSGATCFGIYPDEAAAREAEADLRAQRPGWWIAACRFALS</sequence>
<dbReference type="RefSeq" id="WP_377398200.1">
    <property type="nucleotide sequence ID" value="NZ_JBHTFQ010000001.1"/>
</dbReference>
<dbReference type="EC" id="2.7.1.148" evidence="2 10"/>
<evidence type="ECO:0000259" key="11">
    <source>
        <dbReference type="Pfam" id="PF00288"/>
    </source>
</evidence>
<dbReference type="PANTHER" id="PTHR43527">
    <property type="entry name" value="4-DIPHOSPHOCYTIDYL-2-C-METHYL-D-ERYTHRITOL KINASE, CHLOROPLASTIC"/>
    <property type="match status" value="1"/>
</dbReference>
<feature type="binding site" evidence="10">
    <location>
        <begin position="90"/>
        <end position="100"/>
    </location>
    <ligand>
        <name>ATP</name>
        <dbReference type="ChEBI" id="CHEBI:30616"/>
    </ligand>
</feature>
<dbReference type="Gene3D" id="3.30.70.890">
    <property type="entry name" value="GHMP kinase, C-terminal domain"/>
    <property type="match status" value="1"/>
</dbReference>
<dbReference type="PANTHER" id="PTHR43527:SF2">
    <property type="entry name" value="4-DIPHOSPHOCYTIDYL-2-C-METHYL-D-ERYTHRITOL KINASE, CHLOROPLASTIC"/>
    <property type="match status" value="1"/>
</dbReference>
<organism evidence="13 14">
    <name type="scientific">Plastorhodobacter daqingensis</name>
    <dbReference type="NCBI Taxonomy" id="1387281"/>
    <lineage>
        <taxon>Bacteria</taxon>
        <taxon>Pseudomonadati</taxon>
        <taxon>Pseudomonadota</taxon>
        <taxon>Alphaproteobacteria</taxon>
        <taxon>Rhodobacterales</taxon>
        <taxon>Paracoccaceae</taxon>
        <taxon>Plastorhodobacter</taxon>
    </lineage>
</organism>
<keyword evidence="7 10" id="KW-0067">ATP-binding</keyword>
<evidence type="ECO:0000259" key="12">
    <source>
        <dbReference type="Pfam" id="PF08544"/>
    </source>
</evidence>
<dbReference type="PIRSF" id="PIRSF010376">
    <property type="entry name" value="IspE"/>
    <property type="match status" value="1"/>
</dbReference>
<dbReference type="SUPFAM" id="SSF54211">
    <property type="entry name" value="Ribosomal protein S5 domain 2-like"/>
    <property type="match status" value="1"/>
</dbReference>
<dbReference type="InterPro" id="IPR036554">
    <property type="entry name" value="GHMP_kinase_C_sf"/>
</dbReference>
<name>A0ABW2UI66_9RHOB</name>
<dbReference type="Pfam" id="PF00288">
    <property type="entry name" value="GHMP_kinases_N"/>
    <property type="match status" value="1"/>
</dbReference>
<accession>A0ABW2UI66</accession>
<dbReference type="Pfam" id="PF08544">
    <property type="entry name" value="GHMP_kinases_C"/>
    <property type="match status" value="1"/>
</dbReference>
<keyword evidence="4 10" id="KW-0808">Transferase</keyword>